<sequence>MNSISRLYLITPLIEAPSQFSEILDAACSAGDIAAVMVRLAVADERTQINRLKILAPIIQRHDAAVMVALEESDTSDIVTIAARGGADGIHVNYDQEEFRNLVDRLKGERSLGVGNLRSRDDAMFAGEMGADYIMFGEPRPDGFTPPSEAITERATWWAEIFETPCVVFASTDDSIEQMAMTGAEFIALPDSIWAKSKDDLSKAIKSACKTLEQVAASQAE</sequence>
<dbReference type="InterPro" id="IPR036206">
    <property type="entry name" value="ThiamineP_synth_sf"/>
</dbReference>
<dbReference type="EMBL" id="JBBYXI010000003">
    <property type="protein sequence ID" value="MEN3931199.1"/>
    <property type="molecule type" value="Genomic_DNA"/>
</dbReference>
<protein>
    <submittedName>
        <fullName evidence="2">Thiamine phosphate synthase</fullName>
    </submittedName>
</protein>
<dbReference type="SUPFAM" id="SSF51391">
    <property type="entry name" value="Thiamin phosphate synthase"/>
    <property type="match status" value="1"/>
</dbReference>
<keyword evidence="3" id="KW-1185">Reference proteome</keyword>
<evidence type="ECO:0000313" key="3">
    <source>
        <dbReference type="Proteomes" id="UP001418637"/>
    </source>
</evidence>
<proteinExistence type="predicted"/>
<dbReference type="Proteomes" id="UP001418637">
    <property type="component" value="Unassembled WGS sequence"/>
</dbReference>
<organism evidence="2 3">
    <name type="scientific">Hohaiivirga grylli</name>
    <dbReference type="NCBI Taxonomy" id="3133970"/>
    <lineage>
        <taxon>Bacteria</taxon>
        <taxon>Pseudomonadati</taxon>
        <taxon>Pseudomonadota</taxon>
        <taxon>Alphaproteobacteria</taxon>
        <taxon>Hyphomicrobiales</taxon>
        <taxon>Methylobacteriaceae</taxon>
        <taxon>Hohaiivirga</taxon>
    </lineage>
</organism>
<accession>A0ABV0BJW7</accession>
<dbReference type="InterPro" id="IPR022998">
    <property type="entry name" value="ThiamineP_synth_TenI"/>
</dbReference>
<feature type="domain" description="Thiamine phosphate synthase/TenI" evidence="1">
    <location>
        <begin position="7"/>
        <end position="189"/>
    </location>
</feature>
<evidence type="ECO:0000313" key="2">
    <source>
        <dbReference type="EMBL" id="MEN3931199.1"/>
    </source>
</evidence>
<dbReference type="RefSeq" id="WP_346337237.1">
    <property type="nucleotide sequence ID" value="NZ_JBBYXI010000003.1"/>
</dbReference>
<gene>
    <name evidence="2" type="ORF">WJT86_09030</name>
</gene>
<dbReference type="Gene3D" id="3.20.20.70">
    <property type="entry name" value="Aldolase class I"/>
    <property type="match status" value="1"/>
</dbReference>
<dbReference type="InterPro" id="IPR013785">
    <property type="entry name" value="Aldolase_TIM"/>
</dbReference>
<comment type="caution">
    <text evidence="2">The sequence shown here is derived from an EMBL/GenBank/DDBJ whole genome shotgun (WGS) entry which is preliminary data.</text>
</comment>
<evidence type="ECO:0000259" key="1">
    <source>
        <dbReference type="Pfam" id="PF02581"/>
    </source>
</evidence>
<dbReference type="Pfam" id="PF02581">
    <property type="entry name" value="TMP-TENI"/>
    <property type="match status" value="1"/>
</dbReference>
<name>A0ABV0BJW7_9HYPH</name>
<dbReference type="CDD" id="cd00564">
    <property type="entry name" value="TMP_TenI"/>
    <property type="match status" value="1"/>
</dbReference>
<reference evidence="2 3" key="1">
    <citation type="submission" date="2024-04" db="EMBL/GenBank/DDBJ databases">
        <title>A novel species isolated from cricket.</title>
        <authorList>
            <person name="Wang H.-C."/>
        </authorList>
    </citation>
    <scope>NUCLEOTIDE SEQUENCE [LARGE SCALE GENOMIC DNA]</scope>
    <source>
        <strain evidence="2 3">WL0021</strain>
    </source>
</reference>